<dbReference type="Proteomes" id="UP000003656">
    <property type="component" value="Unassembled WGS sequence"/>
</dbReference>
<dbReference type="EMBL" id="ABXB03000003">
    <property type="protein sequence ID" value="EFA22886.1"/>
    <property type="molecule type" value="Genomic_DNA"/>
</dbReference>
<protein>
    <submittedName>
        <fullName evidence="1">Uncharacterized protein</fullName>
    </submittedName>
</protein>
<dbReference type="AlphaFoldDB" id="D1NVN5"/>
<accession>D1NVN5</accession>
<name>D1NVN5_9BIFI</name>
<evidence type="ECO:0000313" key="2">
    <source>
        <dbReference type="Proteomes" id="UP000003656"/>
    </source>
</evidence>
<comment type="caution">
    <text evidence="1">The sequence shown here is derived from an EMBL/GenBank/DDBJ whole genome shotgun (WGS) entry which is preliminary data.</text>
</comment>
<organism evidence="1 2">
    <name type="scientific">Bifidobacterium gallicum DSM 20093 = LMG 11596</name>
    <dbReference type="NCBI Taxonomy" id="561180"/>
    <lineage>
        <taxon>Bacteria</taxon>
        <taxon>Bacillati</taxon>
        <taxon>Actinomycetota</taxon>
        <taxon>Actinomycetes</taxon>
        <taxon>Bifidobacteriales</taxon>
        <taxon>Bifidobacteriaceae</taxon>
        <taxon>Bifidobacterium</taxon>
    </lineage>
</organism>
<sequence>MFSFCLTNDIQFSFLRSVHGLHRPSRSTCPFQTIRNLSLHHSTYRILSLFPVRNTISSHPLNWRYC</sequence>
<gene>
    <name evidence="1" type="ORF">BIFGAL_03926</name>
</gene>
<reference evidence="1 2" key="1">
    <citation type="submission" date="2009-11" db="EMBL/GenBank/DDBJ databases">
        <authorList>
            <person name="Weinstock G."/>
            <person name="Sodergren E."/>
            <person name="Clifton S."/>
            <person name="Fulton L."/>
            <person name="Fulton B."/>
            <person name="Courtney L."/>
            <person name="Fronick C."/>
            <person name="Harrison M."/>
            <person name="Strong C."/>
            <person name="Farmer C."/>
            <person name="Delahaunty K."/>
            <person name="Markovic C."/>
            <person name="Hall O."/>
            <person name="Minx P."/>
            <person name="Tomlinson C."/>
            <person name="Mitreva M."/>
            <person name="Nelson J."/>
            <person name="Hou S."/>
            <person name="Wollam A."/>
            <person name="Pepin K.H."/>
            <person name="Johnson M."/>
            <person name="Bhonagiri V."/>
            <person name="Nash W.E."/>
            <person name="Warren W."/>
            <person name="Chinwalla A."/>
            <person name="Mardis E.R."/>
            <person name="Wilson R.K."/>
        </authorList>
    </citation>
    <scope>NUCLEOTIDE SEQUENCE [LARGE SCALE GENOMIC DNA]</scope>
    <source>
        <strain evidence="1 2">DSM 20093</strain>
    </source>
</reference>
<dbReference type="STRING" id="561180.BIFGAL_03926"/>
<evidence type="ECO:0000313" key="1">
    <source>
        <dbReference type="EMBL" id="EFA22886.1"/>
    </source>
</evidence>
<proteinExistence type="predicted"/>